<protein>
    <submittedName>
        <fullName evidence="2">Uncharacterized protein</fullName>
    </submittedName>
</protein>
<dbReference type="EMBL" id="CABDUW010001412">
    <property type="protein sequence ID" value="VTJ81311.1"/>
    <property type="molecule type" value="Genomic_DNA"/>
</dbReference>
<reference evidence="2 3" key="1">
    <citation type="submission" date="2019-04" db="EMBL/GenBank/DDBJ databases">
        <authorList>
            <person name="Alioto T."/>
            <person name="Alioto T."/>
        </authorList>
    </citation>
    <scope>NUCLEOTIDE SEQUENCE [LARGE SCALE GENOMIC DNA]</scope>
</reference>
<proteinExistence type="predicted"/>
<reference evidence="1" key="2">
    <citation type="submission" date="2020-08" db="EMBL/GenBank/DDBJ databases">
        <authorList>
            <person name="Shumante A."/>
            <person name="Zimin A.V."/>
            <person name="Puiu D."/>
            <person name="Salzberg S.L."/>
        </authorList>
    </citation>
    <scope>NUCLEOTIDE SEQUENCE</scope>
    <source>
        <strain evidence="1">WC2-LM</strain>
        <tissue evidence="1">Liver</tissue>
    </source>
</reference>
<accession>A0A5E4CK18</accession>
<sequence>MGEPPCTGAPHPTEKKIFSIYGHYPVIRAALRKKGWVEKKFHFLPKALPSVEVGGEGATGGHSASLSQGRAVCGDAHSCWGLIPYLHHLPSSPTQAPIHWASPSGYWSLFHITMSMPSPSVPPLAQPPAVLRHPQCQLLPQDPLSLHCSAQCVCTRQSQGVETQATHLPHPQVPEGTLLHRPGPKTHHADFWAASTAPPHGDIWASRAPGSQPWHTPGGCHATEIVGGCSVCYMTLTVEGLQ</sequence>
<name>A0A5E4CK18_MARMO</name>
<evidence type="ECO:0000313" key="3">
    <source>
        <dbReference type="Proteomes" id="UP000335636"/>
    </source>
</evidence>
<organism evidence="2 3">
    <name type="scientific">Marmota monax</name>
    <name type="common">Woodchuck</name>
    <dbReference type="NCBI Taxonomy" id="9995"/>
    <lineage>
        <taxon>Eukaryota</taxon>
        <taxon>Metazoa</taxon>
        <taxon>Chordata</taxon>
        <taxon>Craniata</taxon>
        <taxon>Vertebrata</taxon>
        <taxon>Euteleostomi</taxon>
        <taxon>Mammalia</taxon>
        <taxon>Eutheria</taxon>
        <taxon>Euarchontoglires</taxon>
        <taxon>Glires</taxon>
        <taxon>Rodentia</taxon>
        <taxon>Sciuromorpha</taxon>
        <taxon>Sciuridae</taxon>
        <taxon>Xerinae</taxon>
        <taxon>Marmotini</taxon>
        <taxon>Marmota</taxon>
    </lineage>
</organism>
<keyword evidence="3" id="KW-1185">Reference proteome</keyword>
<dbReference type="AlphaFoldDB" id="A0A5E4CK18"/>
<evidence type="ECO:0000313" key="1">
    <source>
        <dbReference type="EMBL" id="KAF7462471.1"/>
    </source>
</evidence>
<gene>
    <name evidence="1" type="ORF">GHT09_012488</name>
    <name evidence="2" type="ORF">MONAX_5E006099</name>
</gene>
<dbReference type="Proteomes" id="UP000335636">
    <property type="component" value="Unassembled WGS sequence"/>
</dbReference>
<dbReference type="EMBL" id="WJEC01008395">
    <property type="protein sequence ID" value="KAF7462471.1"/>
    <property type="molecule type" value="Genomic_DNA"/>
</dbReference>
<evidence type="ECO:0000313" key="2">
    <source>
        <dbReference type="EMBL" id="VTJ81311.1"/>
    </source>
</evidence>
<dbReference type="Proteomes" id="UP000662637">
    <property type="component" value="Unassembled WGS sequence"/>
</dbReference>